<dbReference type="InterPro" id="IPR045339">
    <property type="entry name" value="DUF6534"/>
</dbReference>
<feature type="transmembrane region" description="Helical" evidence="2">
    <location>
        <begin position="45"/>
        <end position="66"/>
    </location>
</feature>
<evidence type="ECO:0000256" key="1">
    <source>
        <dbReference type="SAM" id="MobiDB-lite"/>
    </source>
</evidence>
<dbReference type="EMBL" id="MU150274">
    <property type="protein sequence ID" value="KAF9462233.1"/>
    <property type="molecule type" value="Genomic_DNA"/>
</dbReference>
<proteinExistence type="predicted"/>
<keyword evidence="2" id="KW-1133">Transmembrane helix</keyword>
<feature type="transmembrane region" description="Helical" evidence="2">
    <location>
        <begin position="114"/>
        <end position="132"/>
    </location>
</feature>
<feature type="transmembrane region" description="Helical" evidence="2">
    <location>
        <begin position="152"/>
        <end position="180"/>
    </location>
</feature>
<protein>
    <recommendedName>
        <fullName evidence="3">DUF6534 domain-containing protein</fullName>
    </recommendedName>
</protein>
<reference evidence="4" key="1">
    <citation type="submission" date="2020-11" db="EMBL/GenBank/DDBJ databases">
        <authorList>
            <consortium name="DOE Joint Genome Institute"/>
            <person name="Ahrendt S."/>
            <person name="Riley R."/>
            <person name="Andreopoulos W."/>
            <person name="Labutti K."/>
            <person name="Pangilinan J."/>
            <person name="Ruiz-Duenas F.J."/>
            <person name="Barrasa J.M."/>
            <person name="Sanchez-Garcia M."/>
            <person name="Camarero S."/>
            <person name="Miyauchi S."/>
            <person name="Serrano A."/>
            <person name="Linde D."/>
            <person name="Babiker R."/>
            <person name="Drula E."/>
            <person name="Ayuso-Fernandez I."/>
            <person name="Pacheco R."/>
            <person name="Padilla G."/>
            <person name="Ferreira P."/>
            <person name="Barriuso J."/>
            <person name="Kellner H."/>
            <person name="Castanera R."/>
            <person name="Alfaro M."/>
            <person name="Ramirez L."/>
            <person name="Pisabarro A.G."/>
            <person name="Kuo A."/>
            <person name="Tritt A."/>
            <person name="Lipzen A."/>
            <person name="He G."/>
            <person name="Yan M."/>
            <person name="Ng V."/>
            <person name="Cullen D."/>
            <person name="Martin F."/>
            <person name="Rosso M.-N."/>
            <person name="Henrissat B."/>
            <person name="Hibbett D."/>
            <person name="Martinez A.T."/>
            <person name="Grigoriev I.V."/>
        </authorList>
    </citation>
    <scope>NUCLEOTIDE SEQUENCE</scope>
    <source>
        <strain evidence="4">CBS 247.69</strain>
    </source>
</reference>
<keyword evidence="2" id="KW-0812">Transmembrane</keyword>
<keyword evidence="2" id="KW-0472">Membrane</keyword>
<comment type="caution">
    <text evidence="4">The sequence shown here is derived from an EMBL/GenBank/DDBJ whole genome shotgun (WGS) entry which is preliminary data.</text>
</comment>
<evidence type="ECO:0000256" key="2">
    <source>
        <dbReference type="SAM" id="Phobius"/>
    </source>
</evidence>
<evidence type="ECO:0000313" key="5">
    <source>
        <dbReference type="Proteomes" id="UP000807353"/>
    </source>
</evidence>
<accession>A0A9P6CIW2</accession>
<dbReference type="PANTHER" id="PTHR40465">
    <property type="entry name" value="CHROMOSOME 1, WHOLE GENOME SHOTGUN SEQUENCE"/>
    <property type="match status" value="1"/>
</dbReference>
<keyword evidence="5" id="KW-1185">Reference proteome</keyword>
<dbReference type="Proteomes" id="UP000807353">
    <property type="component" value="Unassembled WGS sequence"/>
</dbReference>
<evidence type="ECO:0000259" key="3">
    <source>
        <dbReference type="Pfam" id="PF20152"/>
    </source>
</evidence>
<dbReference type="OrthoDB" id="3206554at2759"/>
<evidence type="ECO:0000313" key="4">
    <source>
        <dbReference type="EMBL" id="KAF9462233.1"/>
    </source>
</evidence>
<organism evidence="4 5">
    <name type="scientific">Collybia nuda</name>
    <dbReference type="NCBI Taxonomy" id="64659"/>
    <lineage>
        <taxon>Eukaryota</taxon>
        <taxon>Fungi</taxon>
        <taxon>Dikarya</taxon>
        <taxon>Basidiomycota</taxon>
        <taxon>Agaricomycotina</taxon>
        <taxon>Agaricomycetes</taxon>
        <taxon>Agaricomycetidae</taxon>
        <taxon>Agaricales</taxon>
        <taxon>Tricholomatineae</taxon>
        <taxon>Clitocybaceae</taxon>
        <taxon>Collybia</taxon>
    </lineage>
</organism>
<sequence>MVGIPFTLGALLAGGLTASMFSGVVATQALTYFKRFHGDPIGTKMLVAYVWLLDVSHTIFVGVTLWDYLIQHFGDAARADVITWSVPLTILCTAAITLLVHCFFIYRIYKFSKYNLWITIPLLAVACLRLSFACLTTEKMIVLGSLRAFVAQYTWCFSLGLAMSCLVDILITGLLCYMLMEGRKENSSMNHILDSLALYTLKNFALTCTATIVSMICWLTMPTNLIFMGIHFFIGKFYANSLLATLNARTHLQDRWGHFQSSTDRTQPHGFSGTQTADSGSRTILRPLSALSDFPKLTPLQASVERSINMLQTLDPIFMYSQTRPSTANTEQLAIV</sequence>
<gene>
    <name evidence="4" type="ORF">BDZ94DRAFT_1261829</name>
</gene>
<name>A0A9P6CIW2_9AGAR</name>
<feature type="domain" description="DUF6534" evidence="3">
    <location>
        <begin position="164"/>
        <end position="251"/>
    </location>
</feature>
<dbReference type="Pfam" id="PF20152">
    <property type="entry name" value="DUF6534"/>
    <property type="match status" value="1"/>
</dbReference>
<dbReference type="AlphaFoldDB" id="A0A9P6CIW2"/>
<dbReference type="PANTHER" id="PTHR40465:SF1">
    <property type="entry name" value="DUF6534 DOMAIN-CONTAINING PROTEIN"/>
    <property type="match status" value="1"/>
</dbReference>
<feature type="transmembrane region" description="Helical" evidence="2">
    <location>
        <begin position="6"/>
        <end position="33"/>
    </location>
</feature>
<feature type="region of interest" description="Disordered" evidence="1">
    <location>
        <begin position="260"/>
        <end position="280"/>
    </location>
</feature>
<feature type="transmembrane region" description="Helical" evidence="2">
    <location>
        <begin position="86"/>
        <end position="107"/>
    </location>
</feature>